<keyword evidence="3" id="KW-0966">Cell projection</keyword>
<reference evidence="3 4" key="1">
    <citation type="submission" date="2013-05" db="EMBL/GenBank/DDBJ databases">
        <title>Genome assembly of Chondromyces apiculatus DSM 436.</title>
        <authorList>
            <person name="Sharma G."/>
            <person name="Khatri I."/>
            <person name="Kaur C."/>
            <person name="Mayilraj S."/>
            <person name="Subramanian S."/>
        </authorList>
    </citation>
    <scope>NUCLEOTIDE SEQUENCE [LARGE SCALE GENOMIC DNA]</scope>
    <source>
        <strain evidence="3 4">DSM 436</strain>
    </source>
</reference>
<sequence>MKPLRSILVGVSVVVAAAMPAACGALELDFGHETSGDAGFEGVGGAGGSGGEGGSVNLGTGETSPDPYQRFAHLCGGECKPGDPEACASSDDGGEGGSGGAGGSDPDTGTSVTACQLVPGDASRAEGACGATGAFAAGEPCESAADCAPGLGCAATGGMAGTCREYCCGNVEACASGTFCAEQTMQEDTAVPIPVCVPATGCTLLTESCGPGQTCTIVRADGTTSCVPIGAGGVGDECPCGDGFVCSMLTNQCKKLCRLGESAADCGANATCQGGSMGFPTGYGVCIGGDY</sequence>
<dbReference type="Proteomes" id="UP000019678">
    <property type="component" value="Unassembled WGS sequence"/>
</dbReference>
<accession>A0A017TB16</accession>
<gene>
    <name evidence="3" type="ORF">CAP_2008</name>
</gene>
<keyword evidence="3" id="KW-0969">Cilium</keyword>
<keyword evidence="2" id="KW-0732">Signal</keyword>
<feature type="region of interest" description="Disordered" evidence="1">
    <location>
        <begin position="39"/>
        <end position="63"/>
    </location>
</feature>
<evidence type="ECO:0000313" key="3">
    <source>
        <dbReference type="EMBL" id="EYF06478.1"/>
    </source>
</evidence>
<evidence type="ECO:0000313" key="4">
    <source>
        <dbReference type="Proteomes" id="UP000019678"/>
    </source>
</evidence>
<proteinExistence type="predicted"/>
<dbReference type="RefSeq" id="WP_052374922.1">
    <property type="nucleotide sequence ID" value="NZ_ASRX01000016.1"/>
</dbReference>
<comment type="caution">
    <text evidence="3">The sequence shown here is derived from an EMBL/GenBank/DDBJ whole genome shotgun (WGS) entry which is preliminary data.</text>
</comment>
<organism evidence="3 4">
    <name type="scientific">Chondromyces apiculatus DSM 436</name>
    <dbReference type="NCBI Taxonomy" id="1192034"/>
    <lineage>
        <taxon>Bacteria</taxon>
        <taxon>Pseudomonadati</taxon>
        <taxon>Myxococcota</taxon>
        <taxon>Polyangia</taxon>
        <taxon>Polyangiales</taxon>
        <taxon>Polyangiaceae</taxon>
        <taxon>Chondromyces</taxon>
    </lineage>
</organism>
<feature type="chain" id="PRO_5001496487" evidence="2">
    <location>
        <begin position="25"/>
        <end position="291"/>
    </location>
</feature>
<evidence type="ECO:0000256" key="2">
    <source>
        <dbReference type="SAM" id="SignalP"/>
    </source>
</evidence>
<dbReference type="AlphaFoldDB" id="A0A017TB16"/>
<feature type="region of interest" description="Disordered" evidence="1">
    <location>
        <begin position="86"/>
        <end position="114"/>
    </location>
</feature>
<feature type="signal peptide" evidence="2">
    <location>
        <begin position="1"/>
        <end position="24"/>
    </location>
</feature>
<keyword evidence="4" id="KW-1185">Reference proteome</keyword>
<name>A0A017TB16_9BACT</name>
<keyword evidence="3" id="KW-0282">Flagellum</keyword>
<dbReference type="EMBL" id="ASRX01000016">
    <property type="protein sequence ID" value="EYF06478.1"/>
    <property type="molecule type" value="Genomic_DNA"/>
</dbReference>
<evidence type="ECO:0000256" key="1">
    <source>
        <dbReference type="SAM" id="MobiDB-lite"/>
    </source>
</evidence>
<protein>
    <submittedName>
        <fullName evidence="3">Flagellar hook-length control protein FliK</fullName>
    </submittedName>
</protein>
<dbReference type="STRING" id="1192034.CAP_2008"/>
<dbReference type="OrthoDB" id="5513353at2"/>
<feature type="compositionally biased region" description="Gly residues" evidence="1">
    <location>
        <begin position="39"/>
        <end position="56"/>
    </location>
</feature>